<dbReference type="AlphaFoldDB" id="A0A401FK79"/>
<dbReference type="SUPFAM" id="SSF53623">
    <property type="entry name" value="MurD-like peptide ligases, catalytic domain"/>
    <property type="match status" value="1"/>
</dbReference>
<evidence type="ECO:0000256" key="4">
    <source>
        <dbReference type="RuleBase" id="RU004135"/>
    </source>
</evidence>
<evidence type="ECO:0000256" key="2">
    <source>
        <dbReference type="ARBA" id="ARBA00005898"/>
    </source>
</evidence>
<feature type="binding site" evidence="3">
    <location>
        <begin position="114"/>
        <end position="120"/>
    </location>
    <ligand>
        <name>ATP</name>
        <dbReference type="ChEBI" id="CHEBI:30616"/>
    </ligand>
</feature>
<feature type="domain" description="Mur ligase central" evidence="6">
    <location>
        <begin position="113"/>
        <end position="331"/>
    </location>
</feature>
<dbReference type="GO" id="GO:0071555">
    <property type="term" value="P:cell wall organization"/>
    <property type="evidence" value="ECO:0007669"/>
    <property type="project" value="UniProtKB-KW"/>
</dbReference>
<comment type="similarity">
    <text evidence="2 3">Belongs to the MurCDEF family. MurE subfamily.</text>
</comment>
<dbReference type="GO" id="GO:0016881">
    <property type="term" value="F:acid-amino acid ligase activity"/>
    <property type="evidence" value="ECO:0007669"/>
    <property type="project" value="UniProtKB-UniRule"/>
</dbReference>
<feature type="modified residue" description="N6-carboxylysine" evidence="3">
    <location>
        <position position="227"/>
    </location>
</feature>
<dbReference type="SUPFAM" id="SSF53244">
    <property type="entry name" value="MurD-like peptide ligases, peptide-binding domain"/>
    <property type="match status" value="1"/>
</dbReference>
<feature type="binding site" evidence="3">
    <location>
        <position position="193"/>
    </location>
    <ligand>
        <name>UDP-N-acetyl-alpha-D-muramoyl-L-alanyl-D-glutamate</name>
        <dbReference type="ChEBI" id="CHEBI:83900"/>
    </ligand>
</feature>
<dbReference type="PANTHER" id="PTHR23135:SF4">
    <property type="entry name" value="UDP-N-ACETYLMURAMOYL-L-ALANYL-D-GLUTAMATE--2,6-DIAMINOPIMELATE LIGASE MURE HOMOLOG, CHLOROPLASTIC"/>
    <property type="match status" value="1"/>
</dbReference>
<dbReference type="EC" id="6.3.2.-" evidence="3"/>
<dbReference type="GO" id="GO:0005524">
    <property type="term" value="F:ATP binding"/>
    <property type="evidence" value="ECO:0007669"/>
    <property type="project" value="UniProtKB-UniRule"/>
</dbReference>
<dbReference type="NCBIfam" id="TIGR01085">
    <property type="entry name" value="murE"/>
    <property type="match status" value="1"/>
</dbReference>
<dbReference type="InterPro" id="IPR005761">
    <property type="entry name" value="UDP-N-AcMur-Glu-dNH2Pim_ligase"/>
</dbReference>
<keyword evidence="3" id="KW-0547">Nucleotide-binding</keyword>
<protein>
    <recommendedName>
        <fullName evidence="3">UDP-N-acetylmuramyl-tripeptide synthetase</fullName>
        <ecNumber evidence="3">6.3.2.-</ecNumber>
    </recommendedName>
    <alternativeName>
        <fullName evidence="3">UDP-MurNAc-tripeptide synthetase</fullName>
    </alternativeName>
</protein>
<dbReference type="RefSeq" id="WP_125008050.1">
    <property type="nucleotide sequence ID" value="NZ_BEXA01000002.1"/>
</dbReference>
<dbReference type="GO" id="GO:0008360">
    <property type="term" value="P:regulation of cell shape"/>
    <property type="evidence" value="ECO:0007669"/>
    <property type="project" value="UniProtKB-KW"/>
</dbReference>
<dbReference type="HAMAP" id="MF_00208">
    <property type="entry name" value="MurE"/>
    <property type="match status" value="1"/>
</dbReference>
<dbReference type="InterPro" id="IPR013221">
    <property type="entry name" value="Mur_ligase_cen"/>
</dbReference>
<feature type="binding site" evidence="3">
    <location>
        <position position="185"/>
    </location>
    <ligand>
        <name>UDP-N-acetyl-alpha-D-muramoyl-L-alanyl-D-glutamate</name>
        <dbReference type="ChEBI" id="CHEBI:83900"/>
    </ligand>
</feature>
<keyword evidence="3 4" id="KW-0131">Cell cycle</keyword>
<dbReference type="OrthoDB" id="9800958at2"/>
<dbReference type="GO" id="GO:0000287">
    <property type="term" value="F:magnesium ion binding"/>
    <property type="evidence" value="ECO:0007669"/>
    <property type="project" value="UniProtKB-UniRule"/>
</dbReference>
<keyword evidence="3 4" id="KW-0573">Peptidoglycan synthesis</keyword>
<keyword evidence="3" id="KW-0460">Magnesium</keyword>
<dbReference type="Proteomes" id="UP000286974">
    <property type="component" value="Unassembled WGS sequence"/>
</dbReference>
<keyword evidence="8" id="KW-1185">Reference proteome</keyword>
<comment type="cofactor">
    <cofactor evidence="3">
        <name>Mg(2+)</name>
        <dbReference type="ChEBI" id="CHEBI:18420"/>
    </cofactor>
</comment>
<dbReference type="InterPro" id="IPR036565">
    <property type="entry name" value="Mur-like_cat_sf"/>
</dbReference>
<organism evidence="7 8">
    <name type="scientific">Lentilactobacillus kosonis</name>
    <dbReference type="NCBI Taxonomy" id="2810561"/>
    <lineage>
        <taxon>Bacteria</taxon>
        <taxon>Bacillati</taxon>
        <taxon>Bacillota</taxon>
        <taxon>Bacilli</taxon>
        <taxon>Lactobacillales</taxon>
        <taxon>Lactobacillaceae</taxon>
        <taxon>Lentilactobacillus</taxon>
    </lineage>
</organism>
<dbReference type="Gene3D" id="3.90.190.20">
    <property type="entry name" value="Mur ligase, C-terminal domain"/>
    <property type="match status" value="1"/>
</dbReference>
<comment type="pathway">
    <text evidence="1 3 4">Cell wall biogenesis; peptidoglycan biosynthesis.</text>
</comment>
<keyword evidence="3" id="KW-0963">Cytoplasm</keyword>
<evidence type="ECO:0000256" key="3">
    <source>
        <dbReference type="HAMAP-Rule" id="MF_00208"/>
    </source>
</evidence>
<accession>A0A401FK79</accession>
<dbReference type="NCBIfam" id="NF001130">
    <property type="entry name" value="PRK00139.2-4"/>
    <property type="match status" value="1"/>
</dbReference>
<evidence type="ECO:0000256" key="1">
    <source>
        <dbReference type="ARBA" id="ARBA00004752"/>
    </source>
</evidence>
<dbReference type="InterPro" id="IPR036615">
    <property type="entry name" value="Mur_ligase_C_dom_sf"/>
</dbReference>
<feature type="binding site" evidence="3">
    <location>
        <begin position="158"/>
        <end position="159"/>
    </location>
    <ligand>
        <name>UDP-N-acetyl-alpha-D-muramoyl-L-alanyl-D-glutamate</name>
        <dbReference type="ChEBI" id="CHEBI:83900"/>
    </ligand>
</feature>
<comment type="PTM">
    <text evidence="3">Carboxylation is probably crucial for Mg(2+) binding and, consequently, for the gamma-phosphate positioning of ATP.</text>
</comment>
<evidence type="ECO:0000259" key="6">
    <source>
        <dbReference type="Pfam" id="PF08245"/>
    </source>
</evidence>
<evidence type="ECO:0000313" key="8">
    <source>
        <dbReference type="Proteomes" id="UP000286974"/>
    </source>
</evidence>
<keyword evidence="3 4" id="KW-0961">Cell wall biogenesis/degradation</keyword>
<keyword evidence="3 4" id="KW-0133">Cell shape</keyword>
<evidence type="ECO:0000259" key="5">
    <source>
        <dbReference type="Pfam" id="PF02875"/>
    </source>
</evidence>
<dbReference type="GO" id="GO:0005737">
    <property type="term" value="C:cytoplasm"/>
    <property type="evidence" value="ECO:0007669"/>
    <property type="project" value="UniProtKB-SubCell"/>
</dbReference>
<keyword evidence="3 4" id="KW-0132">Cell division</keyword>
<comment type="subcellular location">
    <subcellularLocation>
        <location evidence="3 4">Cytoplasm</location>
    </subcellularLocation>
</comment>
<dbReference type="GO" id="GO:0051301">
    <property type="term" value="P:cell division"/>
    <property type="evidence" value="ECO:0007669"/>
    <property type="project" value="UniProtKB-KW"/>
</dbReference>
<dbReference type="GO" id="GO:0009252">
    <property type="term" value="P:peptidoglycan biosynthetic process"/>
    <property type="evidence" value="ECO:0007669"/>
    <property type="project" value="UniProtKB-UniRule"/>
</dbReference>
<comment type="caution">
    <text evidence="3">Lacks conserved residue(s) required for the propagation of feature annotation.</text>
</comment>
<comment type="caution">
    <text evidence="7">The sequence shown here is derived from an EMBL/GenBank/DDBJ whole genome shotgun (WGS) entry which is preliminary data.</text>
</comment>
<feature type="domain" description="Mur ligase C-terminal" evidence="5">
    <location>
        <begin position="353"/>
        <end position="481"/>
    </location>
</feature>
<dbReference type="Pfam" id="PF08245">
    <property type="entry name" value="Mur_ligase_M"/>
    <property type="match status" value="1"/>
</dbReference>
<dbReference type="Pfam" id="PF02875">
    <property type="entry name" value="Mur_ligase_C"/>
    <property type="match status" value="1"/>
</dbReference>
<feature type="binding site" evidence="3">
    <location>
        <position position="38"/>
    </location>
    <ligand>
        <name>UDP-N-acetyl-alpha-D-muramoyl-L-alanyl-D-glutamate</name>
        <dbReference type="ChEBI" id="CHEBI:83900"/>
    </ligand>
</feature>
<comment type="function">
    <text evidence="3">Catalyzes the addition of an amino acid to the nucleotide precursor UDP-N-acetylmuramoyl-L-alanyl-D-glutamate (UMAG) in the biosynthesis of bacterial cell-wall peptidoglycan.</text>
</comment>
<reference evidence="7 8" key="1">
    <citation type="submission" date="2017-11" db="EMBL/GenBank/DDBJ databases">
        <title>Draft Genome Sequence of Lactobacillus curieae NBRC 111893 isolated from Koso, a Japanese sugar-Vegetable Fermented Beverage.</title>
        <authorList>
            <person name="Chiou T.Y."/>
            <person name="Oshima K."/>
            <person name="Suda W."/>
            <person name="Hattori M."/>
            <person name="Takahashi T."/>
        </authorList>
    </citation>
    <scope>NUCLEOTIDE SEQUENCE [LARGE SCALE GENOMIC DNA]</scope>
    <source>
        <strain evidence="7 8">NBRC111893</strain>
    </source>
</reference>
<sequence length="509" mass="55328">MANLINGEILQLLSEHKLLVNTLNLDLTVGYTGITYNSQMVKPGALFFCKGNFKPEYLKDAKDKGASAYVSEVEYADVELPAIIVNNVQKTMSLVSAAFFGFPQNNLTTIAYTGTKGKTTSAYFTKNILDHQYSVGLFSTIDTIVGRTANDKFKSSLTTPESLDLFTNMNQVVNNGLDHLVMEVSSQAYKKNRVYGLHYDVGVFLNISPDHIGRNEHPTFADYLHCKEQLLVNSSQVVINADGSHLLDTYMTAKATTEPEDIYLFAKKDSNQIDGFPIDFVYETLSDTLEQNKINLVAVSDKAATLAIAGKYEIGLPGDYNESNAVATAIASSLVGATQENIKVGLSRIVIPGRMEHFTTSHHGTVYVDYAHNYASMDSVLSFLKSQNPSSKVFVVTGSAGDKGIDRRPGLGKAIGISADVAILTSDDPGYENPKDIADTIADNINNDAVDVRYIEDRKEAITTAINESAVGDVVLIAGKGRDPYQKISGVDIPYDGDAQIVAEYTKGV</sequence>
<keyword evidence="3 7" id="KW-0436">Ligase</keyword>
<name>A0A401FK79_9LACO</name>
<dbReference type="STRING" id="1138822.PL11_008340"/>
<evidence type="ECO:0000313" key="7">
    <source>
        <dbReference type="EMBL" id="GAY72800.1"/>
    </source>
</evidence>
<dbReference type="InterPro" id="IPR004101">
    <property type="entry name" value="Mur_ligase_C"/>
</dbReference>
<dbReference type="PANTHER" id="PTHR23135">
    <property type="entry name" value="MUR LIGASE FAMILY MEMBER"/>
    <property type="match status" value="1"/>
</dbReference>
<dbReference type="EMBL" id="BEXA01000002">
    <property type="protein sequence ID" value="GAY72800.1"/>
    <property type="molecule type" value="Genomic_DNA"/>
</dbReference>
<dbReference type="UniPathway" id="UPA00219"/>
<keyword evidence="3" id="KW-0067">ATP-binding</keyword>
<dbReference type="Gene3D" id="3.40.1190.10">
    <property type="entry name" value="Mur-like, catalytic domain"/>
    <property type="match status" value="1"/>
</dbReference>
<dbReference type="Gene3D" id="3.40.1390.10">
    <property type="entry name" value="MurE/MurF, N-terminal domain"/>
    <property type="match status" value="1"/>
</dbReference>
<proteinExistence type="inferred from homology"/>
<gene>
    <name evidence="3" type="primary">murE</name>
    <name evidence="7" type="ORF">NBRC111893_946</name>
</gene>